<evidence type="ECO:0000259" key="6">
    <source>
        <dbReference type="Pfam" id="PF04082"/>
    </source>
</evidence>
<dbReference type="GO" id="GO:0008270">
    <property type="term" value="F:zinc ion binding"/>
    <property type="evidence" value="ECO:0007669"/>
    <property type="project" value="InterPro"/>
</dbReference>
<dbReference type="CDD" id="cd12148">
    <property type="entry name" value="fungal_TF_MHR"/>
    <property type="match status" value="1"/>
</dbReference>
<dbReference type="GO" id="GO:0003677">
    <property type="term" value="F:DNA binding"/>
    <property type="evidence" value="ECO:0007669"/>
    <property type="project" value="UniProtKB-KW"/>
</dbReference>
<dbReference type="InterPro" id="IPR007219">
    <property type="entry name" value="XnlR_reg_dom"/>
</dbReference>
<accession>A0A2U1JE09</accession>
<feature type="domain" description="Xylanolytic transcriptional activator regulatory" evidence="6">
    <location>
        <begin position="69"/>
        <end position="258"/>
    </location>
</feature>
<evidence type="ECO:0000256" key="2">
    <source>
        <dbReference type="ARBA" id="ARBA00023015"/>
    </source>
</evidence>
<sequence length="634" mass="74485">MNSEQSSNNPKLGKFIYLIHLFIFQYFIDGKIDLESLSDEQLNRMVVMLPIVFPHSMIPIRLPELYYNIKNKIYPDYLHYALVALGSAASKKMGTLKENEQELAFIKKSTDLINSKADIRNPYYLWACVLILQYCTTIVNTPIHETALMSAKHSVRVSKIYQLDLSKITKLRYSEEELEFRRRVFWTFYAFDRGSSLFSGSFSTIEDRDIVLDLPKNDFWWRYGGECKVKHPEILLWNIIANGENSEQYSKEDIKNFVKTRTLSGKIGVFAKRRWLKKVYNPDDDDFQFVLLIDNTNKFDENIVKNLPTDLSLIKEAYSKYKDTIRFTVDIEHILYKYTFAQFHFYMKNTLYQTEMVRVEGIQIDPKRIVSAKNICIDTAKKQIDLMYQLSSALPPEYWKTTSITTEFKSAIPVIFLMYLNRLSNFINESHKENEKSKALFESMKKYSIDESDVHPWLVPKYGSLFFLTCCFGGSFSAMKITDYLYIKDNFATFVNQYQKEESSNDSNIEPTRNPNTFAIQSEEVPEEPGLSRNKSNESSYKSNYEQYIKYNNLLEKSSPNSTENYYYQYMVDILTERVLQDIISNPANDHNNFELQSIFPTISFDKLFSKVDSKENENTEQYDMTELDLMFWS</sequence>
<dbReference type="GO" id="GO:0006351">
    <property type="term" value="P:DNA-templated transcription"/>
    <property type="evidence" value="ECO:0007669"/>
    <property type="project" value="InterPro"/>
</dbReference>
<evidence type="ECO:0000256" key="3">
    <source>
        <dbReference type="ARBA" id="ARBA00023125"/>
    </source>
</evidence>
<comment type="subcellular location">
    <subcellularLocation>
        <location evidence="1">Nucleus</location>
    </subcellularLocation>
</comment>
<dbReference type="PANTHER" id="PTHR46910:SF37">
    <property type="entry name" value="ZN(II)2CYS6 TRANSCRIPTION FACTOR (EUROFUNG)"/>
    <property type="match status" value="1"/>
</dbReference>
<dbReference type="GO" id="GO:0005634">
    <property type="term" value="C:nucleus"/>
    <property type="evidence" value="ECO:0007669"/>
    <property type="project" value="UniProtKB-SubCell"/>
</dbReference>
<evidence type="ECO:0000313" key="7">
    <source>
        <dbReference type="EMBL" id="PWA03332.1"/>
    </source>
</evidence>
<proteinExistence type="predicted"/>
<name>A0A2U1JE09_SMIAN</name>
<dbReference type="PANTHER" id="PTHR46910">
    <property type="entry name" value="TRANSCRIPTION FACTOR PDR1"/>
    <property type="match status" value="1"/>
</dbReference>
<dbReference type="GO" id="GO:0003700">
    <property type="term" value="F:DNA-binding transcription factor activity"/>
    <property type="evidence" value="ECO:0007669"/>
    <property type="project" value="InterPro"/>
</dbReference>
<dbReference type="Proteomes" id="UP000245591">
    <property type="component" value="Unassembled WGS sequence"/>
</dbReference>
<organism evidence="7 8">
    <name type="scientific">Smittium angustum</name>
    <dbReference type="NCBI Taxonomy" id="133377"/>
    <lineage>
        <taxon>Eukaryota</taxon>
        <taxon>Fungi</taxon>
        <taxon>Fungi incertae sedis</taxon>
        <taxon>Zoopagomycota</taxon>
        <taxon>Kickxellomycotina</taxon>
        <taxon>Harpellomycetes</taxon>
        <taxon>Harpellales</taxon>
        <taxon>Legeriomycetaceae</taxon>
        <taxon>Smittium</taxon>
    </lineage>
</organism>
<protein>
    <recommendedName>
        <fullName evidence="6">Xylanolytic transcriptional activator regulatory domain-containing protein</fullName>
    </recommendedName>
</protein>
<keyword evidence="5" id="KW-0539">Nucleus</keyword>
<evidence type="ECO:0000256" key="4">
    <source>
        <dbReference type="ARBA" id="ARBA00023163"/>
    </source>
</evidence>
<keyword evidence="3" id="KW-0238">DNA-binding</keyword>
<dbReference type="AlphaFoldDB" id="A0A2U1JE09"/>
<keyword evidence="8" id="KW-1185">Reference proteome</keyword>
<comment type="caution">
    <text evidence="7">The sequence shown here is derived from an EMBL/GenBank/DDBJ whole genome shotgun (WGS) entry which is preliminary data.</text>
</comment>
<dbReference type="InterPro" id="IPR050987">
    <property type="entry name" value="AtrR-like"/>
</dbReference>
<reference evidence="7 8" key="1">
    <citation type="journal article" date="2018" name="MBio">
        <title>Comparative Genomics Reveals the Core Gene Toolbox for the Fungus-Insect Symbiosis.</title>
        <authorList>
            <person name="Wang Y."/>
            <person name="Stata M."/>
            <person name="Wang W."/>
            <person name="Stajich J.E."/>
            <person name="White M.M."/>
            <person name="Moncalvo J.M."/>
        </authorList>
    </citation>
    <scope>NUCLEOTIDE SEQUENCE [LARGE SCALE GENOMIC DNA]</scope>
    <source>
        <strain evidence="7 8">AUS-126-30</strain>
    </source>
</reference>
<dbReference type="Pfam" id="PF04082">
    <property type="entry name" value="Fungal_trans"/>
    <property type="match status" value="1"/>
</dbReference>
<keyword evidence="4" id="KW-0804">Transcription</keyword>
<gene>
    <name evidence="7" type="ORF">BB558_000512</name>
</gene>
<evidence type="ECO:0000256" key="5">
    <source>
        <dbReference type="ARBA" id="ARBA00023242"/>
    </source>
</evidence>
<keyword evidence="2" id="KW-0805">Transcription regulation</keyword>
<dbReference type="EMBL" id="MBFU01000021">
    <property type="protein sequence ID" value="PWA03332.1"/>
    <property type="molecule type" value="Genomic_DNA"/>
</dbReference>
<evidence type="ECO:0000256" key="1">
    <source>
        <dbReference type="ARBA" id="ARBA00004123"/>
    </source>
</evidence>
<evidence type="ECO:0000313" key="8">
    <source>
        <dbReference type="Proteomes" id="UP000245591"/>
    </source>
</evidence>